<keyword evidence="6 7" id="KW-0720">Serine protease</keyword>
<dbReference type="PIRSF" id="PIRSF037852">
    <property type="entry name" value="Subtilisin_rel_SAV5721"/>
    <property type="match status" value="1"/>
</dbReference>
<sequence>MIPHAPRTPRGWKTLAATAACAATVSLLAGPAGPAAARTPTLHAQAQAQAQAQATAPSTTARNAAAGAVTHTVTLITGDVVRVMSTGDGKQAVDVVRPHGAPGGVRTETVGKRLYVYPDEAVPYLAAGKLDRRLFDVTSLIEQGYDDEHSAGLPLIVSYGAAATSTRSAPSERAVPKGTTKVRALPSINAIAVKAVKKQARQTWKTVVPAGDRAGAAAPSPFPASAQASASAGAPALLGGISKIWLDGRVHADLAQSTAQIGAPAAWAAGLDGKGVKVAVLDTGVDLNHPDMDDQVAESVSFVPGETVADAHGHGTHTASTVGGSGDASDGTERGVAPGAELLVGKVLSDEGYGDDSWVIAGMEWAVAQGAKVVSMSLGSSTPSDGTDPMSQAVNRLSAQSDALFVVAAGNAGMEGVMGAPGTADAALTVAAVDADDALASFSTMGPRYGDYALKPDIAAPGVDISAAKTGGTADSGYYQAMSGTSMATPHVAGAAAILAQAHPDWTAQQLKDTLMSTAKPLERYTAYQVGAGRTDVRSSLGATVTATGSAYFGFDAYPHSSTEPVDRTVTYRNSGSTPVTLHLALTAEVAGGPYDVDPGADAGTPAPAGMFTLSADSVTVPAHGTATVTATARPDLGADGRRYLGRITASDADGTARTRTRFGLYKEEERHDLRVTLKDRSGEPVAGYLQLQKFGEADPYLFPVDASGRADLRLRTGTYSALTFVDVAGSHGPDSTGLALLGDPEIRLDRDQELVLDARKAREATATVPHRTEDRLMYLNWYRSDGADSTIAIQYVLPPTHDSMFVLPTEKVTTGSFEYESRWRKAYPMLTLTAAGRPVAFLAQAGTSFYDGRRTLAAVHAGAGAPADYQGLNAKGRAVLVTRSDAVTGRLRARAAKDAGAALLIVVNDGEGKLQEWVGTDEGGPAGIPVVSVTARTGAPLIADAKRGRLRLAAEGVPNSPYVYDLTDPHPDRVPSDLSYRPRPRDLATVQMRFHGDRTWASGEFRWDYRPYRSYSLGFLQPVDMPGIRTDYVSAQPGTTWAEDSLTGPSMELESRSGIETYKAGTKATRNWFAPVAHPRNGSGFWWSERQQGFLSVNIQPWTDNGLDHGGYMQDGTNTLKFKVYQDGELIRTSEWASATLWPVPTVPSTYTLDLDASRDPGAHRLTPRTHSVWKVRSEPVTDPLRIDRMALMQLDYDVRTDLAGDAPGGRQRIGLKASHLPGAAGAGRIAGGTLSVSYDDGATWHRVSLDKAASGGWTAEFTAPSRGFVSLKAAAWDTAGNSISQEVTRAYGLKSSGHGHD</sequence>
<evidence type="ECO:0000256" key="8">
    <source>
        <dbReference type="RuleBase" id="RU003355"/>
    </source>
</evidence>
<dbReference type="PROSITE" id="PS51892">
    <property type="entry name" value="SUBTILASE"/>
    <property type="match status" value="1"/>
</dbReference>
<dbReference type="PRINTS" id="PR00723">
    <property type="entry name" value="SUBTILISIN"/>
</dbReference>
<keyword evidence="3 7" id="KW-0645">Protease</keyword>
<keyword evidence="4 10" id="KW-0732">Signal</keyword>
<dbReference type="SUPFAM" id="SSF52743">
    <property type="entry name" value="Subtilisin-like"/>
    <property type="match status" value="1"/>
</dbReference>
<protein>
    <submittedName>
        <fullName evidence="13">S8 family serine peptidase</fullName>
    </submittedName>
</protein>
<dbReference type="InterPro" id="IPR017296">
    <property type="entry name" value="Peptidase_S8A_SAM-P45"/>
</dbReference>
<feature type="active site" description="Charge relay system" evidence="7">
    <location>
        <position position="314"/>
    </location>
</feature>
<keyword evidence="14" id="KW-1185">Reference proteome</keyword>
<dbReference type="Pfam" id="PF02225">
    <property type="entry name" value="PA"/>
    <property type="match status" value="1"/>
</dbReference>
<feature type="active site" description="Charge relay system" evidence="7">
    <location>
        <position position="486"/>
    </location>
</feature>
<keyword evidence="2" id="KW-0964">Secreted</keyword>
<dbReference type="InterPro" id="IPR023827">
    <property type="entry name" value="Peptidase_S8_Asp-AS"/>
</dbReference>
<feature type="chain" id="PRO_5045542746" evidence="10">
    <location>
        <begin position="38"/>
        <end position="1303"/>
    </location>
</feature>
<name>A0ABY3WLF7_9ACTN</name>
<evidence type="ECO:0000313" key="13">
    <source>
        <dbReference type="EMBL" id="UNM13468.1"/>
    </source>
</evidence>
<evidence type="ECO:0000256" key="4">
    <source>
        <dbReference type="ARBA" id="ARBA00022729"/>
    </source>
</evidence>
<dbReference type="Proteomes" id="UP000828924">
    <property type="component" value="Chromosome"/>
</dbReference>
<dbReference type="InterPro" id="IPR003137">
    <property type="entry name" value="PA_domain"/>
</dbReference>
<dbReference type="InterPro" id="IPR000209">
    <property type="entry name" value="Peptidase_S8/S53_dom"/>
</dbReference>
<evidence type="ECO:0000256" key="3">
    <source>
        <dbReference type="ARBA" id="ARBA00022670"/>
    </source>
</evidence>
<gene>
    <name evidence="13" type="ORF">J4032_20060</name>
</gene>
<feature type="active site" description="Charge relay system" evidence="7">
    <location>
        <position position="282"/>
    </location>
</feature>
<dbReference type="PROSITE" id="PS00136">
    <property type="entry name" value="SUBTILASE_ASP"/>
    <property type="match status" value="1"/>
</dbReference>
<dbReference type="Gene3D" id="3.50.30.30">
    <property type="match status" value="1"/>
</dbReference>
<dbReference type="Pfam" id="PF00082">
    <property type="entry name" value="Peptidase_S8"/>
    <property type="match status" value="1"/>
</dbReference>
<evidence type="ECO:0000256" key="9">
    <source>
        <dbReference type="SAM" id="MobiDB-lite"/>
    </source>
</evidence>
<dbReference type="RefSeq" id="WP_242332368.1">
    <property type="nucleotide sequence ID" value="NZ_CP071872.1"/>
</dbReference>
<proteinExistence type="inferred from homology"/>
<evidence type="ECO:0000256" key="5">
    <source>
        <dbReference type="ARBA" id="ARBA00022801"/>
    </source>
</evidence>
<evidence type="ECO:0000259" key="11">
    <source>
        <dbReference type="Pfam" id="PF00082"/>
    </source>
</evidence>
<keyword evidence="5 7" id="KW-0378">Hydrolase</keyword>
<dbReference type="EMBL" id="CP071872">
    <property type="protein sequence ID" value="UNM13468.1"/>
    <property type="molecule type" value="Genomic_DNA"/>
</dbReference>
<organism evidence="13 14">
    <name type="scientific">Streptomyces formicae</name>
    <dbReference type="NCBI Taxonomy" id="1616117"/>
    <lineage>
        <taxon>Bacteria</taxon>
        <taxon>Bacillati</taxon>
        <taxon>Actinomycetota</taxon>
        <taxon>Actinomycetes</taxon>
        <taxon>Kitasatosporales</taxon>
        <taxon>Streptomycetaceae</taxon>
        <taxon>Streptomyces</taxon>
    </lineage>
</organism>
<feature type="region of interest" description="Disordered" evidence="9">
    <location>
        <begin position="314"/>
        <end position="333"/>
    </location>
</feature>
<dbReference type="InterPro" id="IPR046450">
    <property type="entry name" value="PA_dom_sf"/>
</dbReference>
<evidence type="ECO:0000256" key="1">
    <source>
        <dbReference type="ARBA" id="ARBA00011073"/>
    </source>
</evidence>
<feature type="signal peptide" evidence="10">
    <location>
        <begin position="1"/>
        <end position="37"/>
    </location>
</feature>
<dbReference type="Gene3D" id="3.40.50.200">
    <property type="entry name" value="Peptidase S8/S53 domain"/>
    <property type="match status" value="1"/>
</dbReference>
<dbReference type="PANTHER" id="PTHR43399">
    <property type="entry name" value="SUBTILISIN-RELATED"/>
    <property type="match status" value="1"/>
</dbReference>
<dbReference type="InterPro" id="IPR015500">
    <property type="entry name" value="Peptidase_S8_subtilisin-rel"/>
</dbReference>
<feature type="domain" description="Peptidase S8/S53" evidence="11">
    <location>
        <begin position="273"/>
        <end position="525"/>
    </location>
</feature>
<comment type="similarity">
    <text evidence="1 7 8">Belongs to the peptidase S8 family.</text>
</comment>
<dbReference type="InterPro" id="IPR036852">
    <property type="entry name" value="Peptidase_S8/S53_dom_sf"/>
</dbReference>
<dbReference type="SUPFAM" id="SSF52025">
    <property type="entry name" value="PA domain"/>
    <property type="match status" value="1"/>
</dbReference>
<evidence type="ECO:0000256" key="2">
    <source>
        <dbReference type="ARBA" id="ARBA00022525"/>
    </source>
</evidence>
<evidence type="ECO:0000256" key="7">
    <source>
        <dbReference type="PROSITE-ProRule" id="PRU01240"/>
    </source>
</evidence>
<reference evidence="13 14" key="1">
    <citation type="submission" date="2021-03" db="EMBL/GenBank/DDBJ databases">
        <title>Complete genome of Streptomyces formicae strain 1H-GS9 (DSM 100524).</title>
        <authorList>
            <person name="Atanasov K.E."/>
            <person name="Altabella T."/>
            <person name="Ferrer A."/>
        </authorList>
    </citation>
    <scope>NUCLEOTIDE SEQUENCE [LARGE SCALE GENOMIC DNA]</scope>
    <source>
        <strain evidence="13 14">1H-GS9</strain>
    </source>
</reference>
<dbReference type="PANTHER" id="PTHR43399:SF4">
    <property type="entry name" value="CELL WALL-ASSOCIATED PROTEASE"/>
    <property type="match status" value="1"/>
</dbReference>
<evidence type="ECO:0000256" key="6">
    <source>
        <dbReference type="ARBA" id="ARBA00022825"/>
    </source>
</evidence>
<dbReference type="InterPro" id="IPR051048">
    <property type="entry name" value="Peptidase_S8/S53_subtilisin"/>
</dbReference>
<dbReference type="InterPro" id="IPR023828">
    <property type="entry name" value="Peptidase_S8_Ser-AS"/>
</dbReference>
<evidence type="ECO:0000313" key="14">
    <source>
        <dbReference type="Proteomes" id="UP000828924"/>
    </source>
</evidence>
<evidence type="ECO:0000256" key="10">
    <source>
        <dbReference type="SAM" id="SignalP"/>
    </source>
</evidence>
<evidence type="ECO:0000259" key="12">
    <source>
        <dbReference type="Pfam" id="PF02225"/>
    </source>
</evidence>
<dbReference type="PROSITE" id="PS00138">
    <property type="entry name" value="SUBTILASE_SER"/>
    <property type="match status" value="1"/>
</dbReference>
<feature type="domain" description="PA" evidence="12">
    <location>
        <begin position="864"/>
        <end position="941"/>
    </location>
</feature>
<accession>A0ABY3WLF7</accession>